<name>A0A0F9VH63_9ZZZZ</name>
<dbReference type="InterPro" id="IPR036614">
    <property type="entry name" value="RusA-like_sf"/>
</dbReference>
<accession>A0A0F9VH63</accession>
<organism evidence="1">
    <name type="scientific">marine sediment metagenome</name>
    <dbReference type="NCBI Taxonomy" id="412755"/>
    <lineage>
        <taxon>unclassified sequences</taxon>
        <taxon>metagenomes</taxon>
        <taxon>ecological metagenomes</taxon>
    </lineage>
</organism>
<comment type="caution">
    <text evidence="1">The sequence shown here is derived from an EMBL/GenBank/DDBJ whole genome shotgun (WGS) entry which is preliminary data.</text>
</comment>
<reference evidence="1" key="1">
    <citation type="journal article" date="2015" name="Nature">
        <title>Complex archaea that bridge the gap between prokaryotes and eukaryotes.</title>
        <authorList>
            <person name="Spang A."/>
            <person name="Saw J.H."/>
            <person name="Jorgensen S.L."/>
            <person name="Zaremba-Niedzwiedzka K."/>
            <person name="Martijn J."/>
            <person name="Lind A.E."/>
            <person name="van Eijk R."/>
            <person name="Schleper C."/>
            <person name="Guy L."/>
            <person name="Ettema T.J."/>
        </authorList>
    </citation>
    <scope>NUCLEOTIDE SEQUENCE</scope>
</reference>
<dbReference type="GO" id="GO:0000287">
    <property type="term" value="F:magnesium ion binding"/>
    <property type="evidence" value="ECO:0007669"/>
    <property type="project" value="InterPro"/>
</dbReference>
<evidence type="ECO:0000313" key="1">
    <source>
        <dbReference type="EMBL" id="KKN72836.1"/>
    </source>
</evidence>
<dbReference type="SUPFAM" id="SSF103084">
    <property type="entry name" value="Holliday junction resolvase RusA"/>
    <property type="match status" value="1"/>
</dbReference>
<dbReference type="InterPro" id="IPR008822">
    <property type="entry name" value="Endonuclease_RusA-like"/>
</dbReference>
<dbReference type="Pfam" id="PF05866">
    <property type="entry name" value="RusA"/>
    <property type="match status" value="1"/>
</dbReference>
<sequence>MITLSIPMKIFPKPRPRMGKYGNFYTPRDKREDNLESYFKEYMITNKLKPLTNNLRVDCDFYMESKSRSDLDNFIKTIFDCGNGIIWKDDKQIKSCLASIWENWKEDKIIITIEEVFDELATNIKTK</sequence>
<dbReference type="Gene3D" id="3.30.1330.70">
    <property type="entry name" value="Holliday junction resolvase RusA"/>
    <property type="match status" value="1"/>
</dbReference>
<dbReference type="GO" id="GO:0006310">
    <property type="term" value="P:DNA recombination"/>
    <property type="evidence" value="ECO:0007669"/>
    <property type="project" value="InterPro"/>
</dbReference>
<gene>
    <name evidence="1" type="ORF">LCGC14_0406910</name>
</gene>
<dbReference type="GO" id="GO:0006281">
    <property type="term" value="P:DNA repair"/>
    <property type="evidence" value="ECO:0007669"/>
    <property type="project" value="InterPro"/>
</dbReference>
<proteinExistence type="predicted"/>
<dbReference type="AlphaFoldDB" id="A0A0F9VH63"/>
<protein>
    <submittedName>
        <fullName evidence="1">Uncharacterized protein</fullName>
    </submittedName>
</protein>
<dbReference type="EMBL" id="LAZR01000354">
    <property type="protein sequence ID" value="KKN72836.1"/>
    <property type="molecule type" value="Genomic_DNA"/>
</dbReference>